<accession>A0A0L6UD17</accession>
<keyword evidence="7 11" id="KW-1133">Transmembrane helix</keyword>
<proteinExistence type="inferred from homology"/>
<keyword evidence="8" id="KW-0496">Mitochondrion</keyword>
<organism evidence="12 13">
    <name type="scientific">Puccinia sorghi</name>
    <dbReference type="NCBI Taxonomy" id="27349"/>
    <lineage>
        <taxon>Eukaryota</taxon>
        <taxon>Fungi</taxon>
        <taxon>Dikarya</taxon>
        <taxon>Basidiomycota</taxon>
        <taxon>Pucciniomycotina</taxon>
        <taxon>Pucciniomycetes</taxon>
        <taxon>Pucciniales</taxon>
        <taxon>Pucciniaceae</taxon>
        <taxon>Puccinia</taxon>
    </lineage>
</organism>
<dbReference type="VEuPathDB" id="FungiDB:VP01_786g1"/>
<feature type="region of interest" description="Disordered" evidence="10">
    <location>
        <begin position="369"/>
        <end position="391"/>
    </location>
</feature>
<dbReference type="InterPro" id="IPR013261">
    <property type="entry name" value="Tim21"/>
</dbReference>
<reference evidence="12 13" key="1">
    <citation type="submission" date="2015-08" db="EMBL/GenBank/DDBJ databases">
        <title>Next Generation Sequencing and Analysis of the Genome of Puccinia sorghi L Schw, the Causal Agent of Maize Common Rust.</title>
        <authorList>
            <person name="Rochi L."/>
            <person name="Burguener G."/>
            <person name="Darino M."/>
            <person name="Turjanski A."/>
            <person name="Kreff E."/>
            <person name="Dieguez M.J."/>
            <person name="Sacco F."/>
        </authorList>
    </citation>
    <scope>NUCLEOTIDE SEQUENCE [LARGE SCALE GENOMIC DNA]</scope>
    <source>
        <strain evidence="12 13">RO10H11247</strain>
    </source>
</reference>
<dbReference type="GO" id="GO:0030150">
    <property type="term" value="P:protein import into mitochondrial matrix"/>
    <property type="evidence" value="ECO:0007669"/>
    <property type="project" value="InterPro"/>
</dbReference>
<dbReference type="AlphaFoldDB" id="A0A0L6UD17"/>
<evidence type="ECO:0000256" key="10">
    <source>
        <dbReference type="SAM" id="MobiDB-lite"/>
    </source>
</evidence>
<dbReference type="EMBL" id="LAVV01013349">
    <property type="protein sequence ID" value="KNZ45715.1"/>
    <property type="molecule type" value="Genomic_DNA"/>
</dbReference>
<evidence type="ECO:0000256" key="6">
    <source>
        <dbReference type="ARBA" id="ARBA00022946"/>
    </source>
</evidence>
<dbReference type="InterPro" id="IPR038552">
    <property type="entry name" value="Tim21_IMS_sf"/>
</dbReference>
<comment type="caution">
    <text evidence="12">The sequence shown here is derived from an EMBL/GenBank/DDBJ whole genome shotgun (WGS) entry which is preliminary data.</text>
</comment>
<feature type="transmembrane region" description="Helical" evidence="11">
    <location>
        <begin position="121"/>
        <end position="139"/>
    </location>
</feature>
<name>A0A0L6UD17_9BASI</name>
<evidence type="ECO:0000256" key="5">
    <source>
        <dbReference type="ARBA" id="ARBA00022692"/>
    </source>
</evidence>
<evidence type="ECO:0000256" key="9">
    <source>
        <dbReference type="ARBA" id="ARBA00023136"/>
    </source>
</evidence>
<dbReference type="Pfam" id="PF08294">
    <property type="entry name" value="TIM21"/>
    <property type="match status" value="1"/>
</dbReference>
<dbReference type="PANTHER" id="PTHR13032:SF6">
    <property type="entry name" value="MITOCHONDRIAL IMPORT INNER MEMBRANE TRANSLOCASE SUBUNIT TIM21"/>
    <property type="match status" value="1"/>
</dbReference>
<keyword evidence="5 11" id="KW-0812">Transmembrane</keyword>
<comment type="subcellular location">
    <subcellularLocation>
        <location evidence="1">Mitochondrion membrane</location>
        <topology evidence="1">Single-pass membrane protein</topology>
    </subcellularLocation>
</comment>
<dbReference type="Gene3D" id="3.10.450.320">
    <property type="entry name" value="Mitochondrial import inner membrane translocase subunit Tim21"/>
    <property type="match status" value="1"/>
</dbReference>
<keyword evidence="9 11" id="KW-0472">Membrane</keyword>
<evidence type="ECO:0000256" key="2">
    <source>
        <dbReference type="ARBA" id="ARBA00010867"/>
    </source>
</evidence>
<evidence type="ECO:0000313" key="13">
    <source>
        <dbReference type="Proteomes" id="UP000037035"/>
    </source>
</evidence>
<dbReference type="OrthoDB" id="436405at2759"/>
<comment type="similarity">
    <text evidence="2">Belongs to the TIM21 family.</text>
</comment>
<dbReference type="GO" id="GO:0005744">
    <property type="term" value="C:TIM23 mitochondrial import inner membrane translocase complex"/>
    <property type="evidence" value="ECO:0007669"/>
    <property type="project" value="InterPro"/>
</dbReference>
<evidence type="ECO:0000256" key="4">
    <source>
        <dbReference type="ARBA" id="ARBA00020726"/>
    </source>
</evidence>
<keyword evidence="6" id="KW-0809">Transit peptide</keyword>
<evidence type="ECO:0000256" key="11">
    <source>
        <dbReference type="SAM" id="Phobius"/>
    </source>
</evidence>
<evidence type="ECO:0000313" key="12">
    <source>
        <dbReference type="EMBL" id="KNZ45715.1"/>
    </source>
</evidence>
<dbReference type="Proteomes" id="UP000037035">
    <property type="component" value="Unassembled WGS sequence"/>
</dbReference>
<keyword evidence="13" id="KW-1185">Reference proteome</keyword>
<protein>
    <recommendedName>
        <fullName evidence="4">Mitochondrial import inner membrane translocase subunit TIM21</fullName>
    </recommendedName>
    <alternativeName>
        <fullName evidence="3">Mitochondrial import inner membrane translocase subunit Tim21</fullName>
    </alternativeName>
</protein>
<evidence type="ECO:0000256" key="1">
    <source>
        <dbReference type="ARBA" id="ARBA00004304"/>
    </source>
</evidence>
<evidence type="ECO:0000256" key="7">
    <source>
        <dbReference type="ARBA" id="ARBA00022989"/>
    </source>
</evidence>
<dbReference type="STRING" id="27349.A0A0L6UD17"/>
<sequence>MGSISNGLLHQITPNRSVAYIPFWKQPLPQYKPKTARDGQARTTLRRAYQRYATKRSSEKALLDELRRLSHGRDTAQPMLGPFMIPRGSVDEQSLRPEEYLHWSQVTWSERIRRIFRLGQNLLIVSFGGCLGIMVIYSITSELFAPSSTTNLMNMTIRKIEESSELGKVLKYPIKFHATPSGSSAKRTSGIAQSIHHATGVVELRFWVESCKKPSLVEGDWRSLDWWRSWIGPLITSSVHQQPTRLHGSLDSTGSSSSGCDDSQSSRWWPGLFKSIMPHTLAGSSPSAKSWSERFFSKHGPFEHGEVVAELIKEANGQWKYKSLVIDFPDSQNVEYRLNVWNELGKQPEQAGDGVTRYRFWRRQTVFERKSTGTQSRTSGEPRLTGDGRRTDTIRATQNDKKDKGFQRKKNTLKKIVANMTMGNDMAPLFSDIVQCMGIQVLEIKKIQARSRQIHNGRLSIGTLFTLWRKKEKESNVCSSLENRTHTIEILSFAL</sequence>
<evidence type="ECO:0000256" key="8">
    <source>
        <dbReference type="ARBA" id="ARBA00023128"/>
    </source>
</evidence>
<dbReference type="PANTHER" id="PTHR13032">
    <property type="entry name" value="MITOCHONDRIAL IMPORT INNER MEMBRANE TRANSLOCASE SUBUNIT TIM21"/>
    <property type="match status" value="1"/>
</dbReference>
<evidence type="ECO:0000256" key="3">
    <source>
        <dbReference type="ARBA" id="ARBA00020213"/>
    </source>
</evidence>
<gene>
    <name evidence="12" type="ORF">VP01_786g1</name>
</gene>